<evidence type="ECO:0000256" key="5">
    <source>
        <dbReference type="ARBA" id="ARBA00023180"/>
    </source>
</evidence>
<keyword evidence="7" id="KW-1185">Reference proteome</keyword>
<dbReference type="GO" id="GO:0004185">
    <property type="term" value="F:serine-type carboxypeptidase activity"/>
    <property type="evidence" value="ECO:0007669"/>
    <property type="project" value="InterPro"/>
</dbReference>
<evidence type="ECO:0000256" key="3">
    <source>
        <dbReference type="ARBA" id="ARBA00022729"/>
    </source>
</evidence>
<evidence type="ECO:0000256" key="4">
    <source>
        <dbReference type="ARBA" id="ARBA00022801"/>
    </source>
</evidence>
<evidence type="ECO:0000256" key="2">
    <source>
        <dbReference type="ARBA" id="ARBA00022670"/>
    </source>
</evidence>
<dbReference type="Pfam" id="PF00450">
    <property type="entry name" value="Peptidase_S10"/>
    <property type="match status" value="1"/>
</dbReference>
<sequence length="453" mass="51628">MALFTYVQNVVTFLASQISAAPADGELFLTPFIKNGELDKARALSEDNMKVSNIKSEKEIKSYSGYLTIDEKTNSNLFFWFFPAQENPDNAPVLLWINELPGFSCVRAIFLETGPFKVGPNNLVSERNTSWTRSHSMLYVDSPVGTGFSFSDSDQPYETSSAKEGTEMYEALKQFFTIFKEFQPREFYLAGENYAASLIPNIVKRIESENANGDFKINVKGFILGSPYLDVQQLHKAQALYDFGLIDMDQKKMMEETTKISIEMIENGQIKEGTALGLKNYVGPDSLIAKFTGFEDYFNILVSKPPPEGIWFQNFIDSKEVHNYLHVGLHKYVGANFGVLEHFTKELSTYHGEIYEDMLNKGYRVLIYASQFNLFNPQSGVTEVVNKLKWNGAEKFSKAERKIWKVNDDIAGYVKKADNFVYAIVRNSGHYAIMDQPGWLLDLIETFLYNREF</sequence>
<evidence type="ECO:0008006" key="8">
    <source>
        <dbReference type="Google" id="ProtNLM"/>
    </source>
</evidence>
<reference evidence="6" key="1">
    <citation type="submission" date="2021-06" db="EMBL/GenBank/DDBJ databases">
        <authorList>
            <person name="Hodson N. C."/>
            <person name="Mongue J. A."/>
            <person name="Jaron S. K."/>
        </authorList>
    </citation>
    <scope>NUCLEOTIDE SEQUENCE</scope>
</reference>
<dbReference type="OrthoDB" id="443318at2759"/>
<evidence type="ECO:0000313" key="6">
    <source>
        <dbReference type="EMBL" id="CAG7828495.1"/>
    </source>
</evidence>
<comment type="caution">
    <text evidence="6">The sequence shown here is derived from an EMBL/GenBank/DDBJ whole genome shotgun (WGS) entry which is preliminary data.</text>
</comment>
<dbReference type="PANTHER" id="PTHR11802">
    <property type="entry name" value="SERINE PROTEASE FAMILY S10 SERINE CARBOXYPEPTIDASE"/>
    <property type="match status" value="1"/>
</dbReference>
<dbReference type="AlphaFoldDB" id="A0A8J2Q081"/>
<dbReference type="InterPro" id="IPR001563">
    <property type="entry name" value="Peptidase_S10"/>
</dbReference>
<evidence type="ECO:0000256" key="1">
    <source>
        <dbReference type="ARBA" id="ARBA00022645"/>
    </source>
</evidence>
<dbReference type="GO" id="GO:0006508">
    <property type="term" value="P:proteolysis"/>
    <property type="evidence" value="ECO:0007669"/>
    <property type="project" value="UniProtKB-KW"/>
</dbReference>
<gene>
    <name evidence="6" type="ORF">AFUS01_LOCUS38420</name>
</gene>
<protein>
    <recommendedName>
        <fullName evidence="8">Carboxypeptidase</fullName>
    </recommendedName>
</protein>
<keyword evidence="3" id="KW-0732">Signal</keyword>
<keyword evidence="4" id="KW-0378">Hydrolase</keyword>
<keyword evidence="2" id="KW-0645">Protease</keyword>
<accession>A0A8J2Q081</accession>
<dbReference type="EMBL" id="CAJVCH010547765">
    <property type="protein sequence ID" value="CAG7828495.1"/>
    <property type="molecule type" value="Genomic_DNA"/>
</dbReference>
<keyword evidence="5" id="KW-0325">Glycoprotein</keyword>
<dbReference type="Proteomes" id="UP000708208">
    <property type="component" value="Unassembled WGS sequence"/>
</dbReference>
<keyword evidence="1" id="KW-0121">Carboxypeptidase</keyword>
<dbReference type="PANTHER" id="PTHR11802:SF472">
    <property type="entry name" value="SERINE CARBOXYPEPTIDASE CPVL-RELATED"/>
    <property type="match status" value="1"/>
</dbReference>
<evidence type="ECO:0000313" key="7">
    <source>
        <dbReference type="Proteomes" id="UP000708208"/>
    </source>
</evidence>
<organism evidence="6 7">
    <name type="scientific">Allacma fusca</name>
    <dbReference type="NCBI Taxonomy" id="39272"/>
    <lineage>
        <taxon>Eukaryota</taxon>
        <taxon>Metazoa</taxon>
        <taxon>Ecdysozoa</taxon>
        <taxon>Arthropoda</taxon>
        <taxon>Hexapoda</taxon>
        <taxon>Collembola</taxon>
        <taxon>Symphypleona</taxon>
        <taxon>Sminthuridae</taxon>
        <taxon>Allacma</taxon>
    </lineage>
</organism>
<proteinExistence type="predicted"/>
<name>A0A8J2Q081_9HEXA</name>